<evidence type="ECO:0008006" key="4">
    <source>
        <dbReference type="Google" id="ProtNLM"/>
    </source>
</evidence>
<evidence type="ECO:0000313" key="2">
    <source>
        <dbReference type="EMBL" id="GHO45201.1"/>
    </source>
</evidence>
<proteinExistence type="predicted"/>
<protein>
    <recommendedName>
        <fullName evidence="4">Phage holin, LL-H family</fullName>
    </recommendedName>
</protein>
<reference evidence="2" key="1">
    <citation type="submission" date="2020-10" db="EMBL/GenBank/DDBJ databases">
        <title>Taxonomic study of unclassified bacteria belonging to the class Ktedonobacteria.</title>
        <authorList>
            <person name="Yabe S."/>
            <person name="Wang C.M."/>
            <person name="Zheng Y."/>
            <person name="Sakai Y."/>
            <person name="Cavaletti L."/>
            <person name="Monciardini P."/>
            <person name="Donadio S."/>
        </authorList>
    </citation>
    <scope>NUCLEOTIDE SEQUENCE</scope>
    <source>
        <strain evidence="2">SOSP1-1</strain>
    </source>
</reference>
<keyword evidence="1" id="KW-0812">Transmembrane</keyword>
<name>A0A8J3HXU5_9CHLR</name>
<comment type="caution">
    <text evidence="2">The sequence shown here is derived from an EMBL/GenBank/DDBJ whole genome shotgun (WGS) entry which is preliminary data.</text>
</comment>
<sequence>MQLNDWELTLIVQCVFPFITSLILPLGAWFYHWLLSKLPANQQSVVEANVEKAVKAVEQAQSLVPGAVKKEYATNLTNALLKTAGVKATPEQVDTLIEAAVYQFNVNRPKQVTAAIPAVPSNK</sequence>
<dbReference type="Proteomes" id="UP000612362">
    <property type="component" value="Unassembled WGS sequence"/>
</dbReference>
<accession>A0A8J3HXU5</accession>
<dbReference type="InterPro" id="IPR010026">
    <property type="entry name" value="Phage_holin_LL-H"/>
</dbReference>
<evidence type="ECO:0000256" key="1">
    <source>
        <dbReference type="SAM" id="Phobius"/>
    </source>
</evidence>
<dbReference type="RefSeq" id="WP_220194549.1">
    <property type="nucleotide sequence ID" value="NZ_BNJF01000001.1"/>
</dbReference>
<gene>
    <name evidence="2" type="ORF">KSX_33640</name>
</gene>
<organism evidence="2 3">
    <name type="scientific">Ktedonospora formicarum</name>
    <dbReference type="NCBI Taxonomy" id="2778364"/>
    <lineage>
        <taxon>Bacteria</taxon>
        <taxon>Bacillati</taxon>
        <taxon>Chloroflexota</taxon>
        <taxon>Ktedonobacteria</taxon>
        <taxon>Ktedonobacterales</taxon>
        <taxon>Ktedonobacteraceae</taxon>
        <taxon>Ktedonospora</taxon>
    </lineage>
</organism>
<dbReference type="AlphaFoldDB" id="A0A8J3HXU5"/>
<feature type="transmembrane region" description="Helical" evidence="1">
    <location>
        <begin position="6"/>
        <end position="31"/>
    </location>
</feature>
<evidence type="ECO:0000313" key="3">
    <source>
        <dbReference type="Proteomes" id="UP000612362"/>
    </source>
</evidence>
<dbReference type="EMBL" id="BNJF01000001">
    <property type="protein sequence ID" value="GHO45201.1"/>
    <property type="molecule type" value="Genomic_DNA"/>
</dbReference>
<dbReference type="Pfam" id="PF09682">
    <property type="entry name" value="Phage_holin_6_1"/>
    <property type="match status" value="1"/>
</dbReference>
<keyword evidence="3" id="KW-1185">Reference proteome</keyword>
<keyword evidence="1" id="KW-1133">Transmembrane helix</keyword>
<keyword evidence="1" id="KW-0472">Membrane</keyword>